<feature type="non-terminal residue" evidence="1">
    <location>
        <position position="51"/>
    </location>
</feature>
<name>A0A8X6N8E6_NEPPI</name>
<gene>
    <name evidence="1" type="ORF">NPIL_285081</name>
</gene>
<organism evidence="1 2">
    <name type="scientific">Nephila pilipes</name>
    <name type="common">Giant wood spider</name>
    <name type="synonym">Nephila maculata</name>
    <dbReference type="NCBI Taxonomy" id="299642"/>
    <lineage>
        <taxon>Eukaryota</taxon>
        <taxon>Metazoa</taxon>
        <taxon>Ecdysozoa</taxon>
        <taxon>Arthropoda</taxon>
        <taxon>Chelicerata</taxon>
        <taxon>Arachnida</taxon>
        <taxon>Araneae</taxon>
        <taxon>Araneomorphae</taxon>
        <taxon>Entelegynae</taxon>
        <taxon>Araneoidea</taxon>
        <taxon>Nephilidae</taxon>
        <taxon>Nephila</taxon>
    </lineage>
</organism>
<evidence type="ECO:0000313" key="1">
    <source>
        <dbReference type="EMBL" id="GFS99517.1"/>
    </source>
</evidence>
<dbReference type="AlphaFoldDB" id="A0A8X6N8E6"/>
<accession>A0A8X6N8E6</accession>
<evidence type="ECO:0000313" key="2">
    <source>
        <dbReference type="Proteomes" id="UP000887013"/>
    </source>
</evidence>
<dbReference type="Proteomes" id="UP000887013">
    <property type="component" value="Unassembled WGS sequence"/>
</dbReference>
<comment type="caution">
    <text evidence="1">The sequence shown here is derived from an EMBL/GenBank/DDBJ whole genome shotgun (WGS) entry which is preliminary data.</text>
</comment>
<reference evidence="1" key="1">
    <citation type="submission" date="2020-08" db="EMBL/GenBank/DDBJ databases">
        <title>Multicomponent nature underlies the extraordinary mechanical properties of spider dragline silk.</title>
        <authorList>
            <person name="Kono N."/>
            <person name="Nakamura H."/>
            <person name="Mori M."/>
            <person name="Yoshida Y."/>
            <person name="Ohtoshi R."/>
            <person name="Malay A.D."/>
            <person name="Moran D.A.P."/>
            <person name="Tomita M."/>
            <person name="Numata K."/>
            <person name="Arakawa K."/>
        </authorList>
    </citation>
    <scope>NUCLEOTIDE SEQUENCE</scope>
</reference>
<keyword evidence="2" id="KW-1185">Reference proteome</keyword>
<sequence length="51" mass="6065">MKDIRQCSSRLVDEGPVNERSIRNGSFTWRFAKCWAISRLLDFYEELIILT</sequence>
<proteinExistence type="predicted"/>
<dbReference type="EMBL" id="BMAW01101461">
    <property type="protein sequence ID" value="GFS99517.1"/>
    <property type="molecule type" value="Genomic_DNA"/>
</dbReference>
<protein>
    <submittedName>
        <fullName evidence="1">Uncharacterized protein</fullName>
    </submittedName>
</protein>